<sequence>ACIQEYNRWGAPSVKVWAVITMEHRTDLVLVHGNITARRYIDEILTPHVLPFMEAHPDIRGFFSNKTTLDPRFFGRQ</sequence>
<evidence type="ECO:0000313" key="2">
    <source>
        <dbReference type="EMBL" id="ELU12003.1"/>
    </source>
</evidence>
<dbReference type="EMBL" id="KB296249">
    <property type="protein sequence ID" value="ELU12003.1"/>
    <property type="molecule type" value="Genomic_DNA"/>
</dbReference>
<name>R7UZI9_CAPTE</name>
<dbReference type="InterPro" id="IPR036397">
    <property type="entry name" value="RNaseH_sf"/>
</dbReference>
<dbReference type="OrthoDB" id="6286709at2759"/>
<reference evidence="2 4" key="2">
    <citation type="journal article" date="2013" name="Nature">
        <title>Insights into bilaterian evolution from three spiralian genomes.</title>
        <authorList>
            <person name="Simakov O."/>
            <person name="Marletaz F."/>
            <person name="Cho S.J."/>
            <person name="Edsinger-Gonzales E."/>
            <person name="Havlak P."/>
            <person name="Hellsten U."/>
            <person name="Kuo D.H."/>
            <person name="Larsson T."/>
            <person name="Lv J."/>
            <person name="Arendt D."/>
            <person name="Savage R."/>
            <person name="Osoegawa K."/>
            <person name="de Jong P."/>
            <person name="Grimwood J."/>
            <person name="Chapman J.A."/>
            <person name="Shapiro H."/>
            <person name="Aerts A."/>
            <person name="Otillar R.P."/>
            <person name="Terry A.Y."/>
            <person name="Boore J.L."/>
            <person name="Grigoriev I.V."/>
            <person name="Lindberg D.R."/>
            <person name="Seaver E.C."/>
            <person name="Weisblat D.A."/>
            <person name="Putnam N.H."/>
            <person name="Rokhsar D.S."/>
        </authorList>
    </citation>
    <scope>NUCLEOTIDE SEQUENCE</scope>
    <source>
        <strain evidence="2 4">I ESC-2004</strain>
    </source>
</reference>
<evidence type="ECO:0000313" key="1">
    <source>
        <dbReference type="EMBL" id="ELU04746.1"/>
    </source>
</evidence>
<feature type="non-terminal residue" evidence="2">
    <location>
        <position position="1"/>
    </location>
</feature>
<dbReference type="EMBL" id="KB302183">
    <property type="protein sequence ID" value="ELU04746.1"/>
    <property type="molecule type" value="Genomic_DNA"/>
</dbReference>
<reference evidence="3" key="3">
    <citation type="submission" date="2015-06" db="UniProtKB">
        <authorList>
            <consortium name="EnsemblMetazoa"/>
        </authorList>
    </citation>
    <scope>IDENTIFICATION</scope>
</reference>
<dbReference type="GO" id="GO:0003676">
    <property type="term" value="F:nucleic acid binding"/>
    <property type="evidence" value="ECO:0007669"/>
    <property type="project" value="InterPro"/>
</dbReference>
<reference evidence="4" key="1">
    <citation type="submission" date="2012-12" db="EMBL/GenBank/DDBJ databases">
        <authorList>
            <person name="Hellsten U."/>
            <person name="Grimwood J."/>
            <person name="Chapman J.A."/>
            <person name="Shapiro H."/>
            <person name="Aerts A."/>
            <person name="Otillar R.P."/>
            <person name="Terry A.Y."/>
            <person name="Boore J.L."/>
            <person name="Simakov O."/>
            <person name="Marletaz F."/>
            <person name="Cho S.-J."/>
            <person name="Edsinger-Gonzales E."/>
            <person name="Havlak P."/>
            <person name="Kuo D.-H."/>
            <person name="Larsson T."/>
            <person name="Lv J."/>
            <person name="Arendt D."/>
            <person name="Savage R."/>
            <person name="Osoegawa K."/>
            <person name="de Jong P."/>
            <person name="Lindberg D.R."/>
            <person name="Seaver E.C."/>
            <person name="Weisblat D.A."/>
            <person name="Putnam N.H."/>
            <person name="Grigoriev I.V."/>
            <person name="Rokhsar D.S."/>
        </authorList>
    </citation>
    <scope>NUCLEOTIDE SEQUENCE</scope>
    <source>
        <strain evidence="4">I ESC-2004</strain>
    </source>
</reference>
<dbReference type="Gene3D" id="3.30.420.10">
    <property type="entry name" value="Ribonuclease H-like superfamily/Ribonuclease H"/>
    <property type="match status" value="1"/>
</dbReference>
<dbReference type="EnsemblMetazoa" id="CapteT141431">
    <property type="protein sequence ID" value="CapteP141431"/>
    <property type="gene ID" value="CapteG141431"/>
</dbReference>
<evidence type="ECO:0000313" key="4">
    <source>
        <dbReference type="Proteomes" id="UP000014760"/>
    </source>
</evidence>
<dbReference type="Proteomes" id="UP000014760">
    <property type="component" value="Unassembled WGS sequence"/>
</dbReference>
<gene>
    <name evidence="1" type="ORF">CAPTEDRAFT_124937</name>
    <name evidence="2" type="ORF">CAPTEDRAFT_141431</name>
</gene>
<accession>R7UZI9</accession>
<dbReference type="EnsemblMetazoa" id="CapteT124937">
    <property type="protein sequence ID" value="CapteP124937"/>
    <property type="gene ID" value="CapteG124937"/>
</dbReference>
<organism evidence="2">
    <name type="scientific">Capitella teleta</name>
    <name type="common">Polychaete worm</name>
    <dbReference type="NCBI Taxonomy" id="283909"/>
    <lineage>
        <taxon>Eukaryota</taxon>
        <taxon>Metazoa</taxon>
        <taxon>Spiralia</taxon>
        <taxon>Lophotrochozoa</taxon>
        <taxon>Annelida</taxon>
        <taxon>Polychaeta</taxon>
        <taxon>Sedentaria</taxon>
        <taxon>Scolecida</taxon>
        <taxon>Capitellidae</taxon>
        <taxon>Capitella</taxon>
    </lineage>
</organism>
<dbReference type="EMBL" id="AMQN01023890">
    <property type="status" value="NOT_ANNOTATED_CDS"/>
    <property type="molecule type" value="Genomic_DNA"/>
</dbReference>
<dbReference type="AlphaFoldDB" id="R7UZI9"/>
<keyword evidence="4" id="KW-1185">Reference proteome</keyword>
<dbReference type="STRING" id="283909.R7UZI9"/>
<dbReference type="EMBL" id="AMQN01019789">
    <property type="status" value="NOT_ANNOTATED_CDS"/>
    <property type="molecule type" value="Genomic_DNA"/>
</dbReference>
<dbReference type="HOGENOM" id="CLU_2678044_0_0_1"/>
<proteinExistence type="predicted"/>
<protein>
    <submittedName>
        <fullName evidence="2 3">Uncharacterized protein</fullName>
    </submittedName>
</protein>
<evidence type="ECO:0000313" key="3">
    <source>
        <dbReference type="EnsemblMetazoa" id="CapteP124937"/>
    </source>
</evidence>